<dbReference type="EMBL" id="AVOT02081687">
    <property type="protein sequence ID" value="MBW0567929.1"/>
    <property type="molecule type" value="Genomic_DNA"/>
</dbReference>
<proteinExistence type="predicted"/>
<gene>
    <name evidence="1" type="ORF">O181_107644</name>
</gene>
<dbReference type="AlphaFoldDB" id="A0A9Q3JTG9"/>
<evidence type="ECO:0000313" key="2">
    <source>
        <dbReference type="Proteomes" id="UP000765509"/>
    </source>
</evidence>
<comment type="caution">
    <text evidence="1">The sequence shown here is derived from an EMBL/GenBank/DDBJ whole genome shotgun (WGS) entry which is preliminary data.</text>
</comment>
<organism evidence="1 2">
    <name type="scientific">Austropuccinia psidii MF-1</name>
    <dbReference type="NCBI Taxonomy" id="1389203"/>
    <lineage>
        <taxon>Eukaryota</taxon>
        <taxon>Fungi</taxon>
        <taxon>Dikarya</taxon>
        <taxon>Basidiomycota</taxon>
        <taxon>Pucciniomycotina</taxon>
        <taxon>Pucciniomycetes</taxon>
        <taxon>Pucciniales</taxon>
        <taxon>Sphaerophragmiaceae</taxon>
        <taxon>Austropuccinia</taxon>
    </lineage>
</organism>
<reference evidence="1" key="1">
    <citation type="submission" date="2021-03" db="EMBL/GenBank/DDBJ databases">
        <title>Draft genome sequence of rust myrtle Austropuccinia psidii MF-1, a brazilian biotype.</title>
        <authorList>
            <person name="Quecine M.C."/>
            <person name="Pachon D.M.R."/>
            <person name="Bonatelli M.L."/>
            <person name="Correr F.H."/>
            <person name="Franceschini L.M."/>
            <person name="Leite T.F."/>
            <person name="Margarido G.R.A."/>
            <person name="Almeida C.A."/>
            <person name="Ferrarezi J.A."/>
            <person name="Labate C.A."/>
        </authorList>
    </citation>
    <scope>NUCLEOTIDE SEQUENCE</scope>
    <source>
        <strain evidence="1">MF-1</strain>
    </source>
</reference>
<sequence>MRHLSIESTDVWRKIIDMDNHFFGDSDDDFNKLFLNAMQRALTPSMRVPVDLWNKSLTMAWEPSTLEVEPTPRWQWWLVKACK</sequence>
<name>A0A9Q3JTG9_9BASI</name>
<evidence type="ECO:0000313" key="1">
    <source>
        <dbReference type="EMBL" id="MBW0567929.1"/>
    </source>
</evidence>
<dbReference type="Proteomes" id="UP000765509">
    <property type="component" value="Unassembled WGS sequence"/>
</dbReference>
<keyword evidence="2" id="KW-1185">Reference proteome</keyword>
<accession>A0A9Q3JTG9</accession>
<protein>
    <submittedName>
        <fullName evidence="1">Uncharacterized protein</fullName>
    </submittedName>
</protein>